<dbReference type="InterPro" id="IPR011992">
    <property type="entry name" value="EF-hand-dom_pair"/>
</dbReference>
<evidence type="ECO:0000313" key="4">
    <source>
        <dbReference type="EMBL" id="OZI28852.1"/>
    </source>
</evidence>
<dbReference type="SUPFAM" id="SSF47473">
    <property type="entry name" value="EF-hand"/>
    <property type="match status" value="1"/>
</dbReference>
<dbReference type="InterPro" id="IPR002048">
    <property type="entry name" value="EF_hand_dom"/>
</dbReference>
<dbReference type="PROSITE" id="PS00018">
    <property type="entry name" value="EF_HAND_1"/>
    <property type="match status" value="1"/>
</dbReference>
<dbReference type="AlphaFoldDB" id="A0A261RW08"/>
<comment type="caution">
    <text evidence="4">The sequence shown here is derived from an EMBL/GenBank/DDBJ whole genome shotgun (WGS) entry which is preliminary data.</text>
</comment>
<sequence>MKSATAFRVLLAALTASGLAAPAAAQTAPAGPAAASEAQRTPPTRAEYEAMLVRSFEKQDLDRDGYLASNWLRSEHTPEQLAAMDADGDGRISLAEWVAHGMTRAPQQ</sequence>
<feature type="region of interest" description="Disordered" evidence="1">
    <location>
        <begin position="21"/>
        <end position="43"/>
    </location>
</feature>
<protein>
    <submittedName>
        <fullName evidence="4">Calcium sensor EFh</fullName>
    </submittedName>
</protein>
<reference evidence="4 5" key="1">
    <citation type="submission" date="2017-05" db="EMBL/GenBank/DDBJ databases">
        <title>Complete and WGS of Bordetella genogroups.</title>
        <authorList>
            <person name="Spilker T."/>
            <person name="LiPuma J."/>
        </authorList>
    </citation>
    <scope>NUCLEOTIDE SEQUENCE [LARGE SCALE GENOMIC DNA]</scope>
    <source>
        <strain evidence="4 5">AU17610</strain>
    </source>
</reference>
<evidence type="ECO:0000256" key="1">
    <source>
        <dbReference type="SAM" id="MobiDB-lite"/>
    </source>
</evidence>
<name>A0A261RW08_9BORD</name>
<proteinExistence type="predicted"/>
<organism evidence="4 5">
    <name type="scientific">Bordetella genomosp. 1</name>
    <dbReference type="NCBI Taxonomy" id="1395607"/>
    <lineage>
        <taxon>Bacteria</taxon>
        <taxon>Pseudomonadati</taxon>
        <taxon>Pseudomonadota</taxon>
        <taxon>Betaproteobacteria</taxon>
        <taxon>Burkholderiales</taxon>
        <taxon>Alcaligenaceae</taxon>
        <taxon>Bordetella</taxon>
    </lineage>
</organism>
<keyword evidence="2" id="KW-0732">Signal</keyword>
<feature type="chain" id="PRO_5012763122" evidence="2">
    <location>
        <begin position="26"/>
        <end position="108"/>
    </location>
</feature>
<feature type="compositionally biased region" description="Low complexity" evidence="1">
    <location>
        <begin position="21"/>
        <end position="39"/>
    </location>
</feature>
<dbReference type="InterPro" id="IPR018247">
    <property type="entry name" value="EF_Hand_1_Ca_BS"/>
</dbReference>
<dbReference type="Pfam" id="PF13202">
    <property type="entry name" value="EF-hand_5"/>
    <property type="match status" value="1"/>
</dbReference>
<dbReference type="GO" id="GO:0005509">
    <property type="term" value="F:calcium ion binding"/>
    <property type="evidence" value="ECO:0007669"/>
    <property type="project" value="InterPro"/>
</dbReference>
<dbReference type="Gene3D" id="1.10.238.10">
    <property type="entry name" value="EF-hand"/>
    <property type="match status" value="1"/>
</dbReference>
<gene>
    <name evidence="4" type="ORF">CEG14_23240</name>
</gene>
<dbReference type="OrthoDB" id="8642044at2"/>
<evidence type="ECO:0000259" key="3">
    <source>
        <dbReference type="Pfam" id="PF13202"/>
    </source>
</evidence>
<dbReference type="Proteomes" id="UP000217005">
    <property type="component" value="Unassembled WGS sequence"/>
</dbReference>
<dbReference type="EMBL" id="NEVL01000006">
    <property type="protein sequence ID" value="OZI28852.1"/>
    <property type="molecule type" value="Genomic_DNA"/>
</dbReference>
<evidence type="ECO:0000256" key="2">
    <source>
        <dbReference type="SAM" id="SignalP"/>
    </source>
</evidence>
<feature type="domain" description="EF-hand" evidence="3">
    <location>
        <begin position="81"/>
        <end position="97"/>
    </location>
</feature>
<dbReference type="RefSeq" id="WP_094828778.1">
    <property type="nucleotide sequence ID" value="NZ_NEVL01000006.1"/>
</dbReference>
<evidence type="ECO:0000313" key="5">
    <source>
        <dbReference type="Proteomes" id="UP000217005"/>
    </source>
</evidence>
<accession>A0A261RW08</accession>
<feature type="signal peptide" evidence="2">
    <location>
        <begin position="1"/>
        <end position="25"/>
    </location>
</feature>